<feature type="domain" description="RING-type" evidence="7">
    <location>
        <begin position="329"/>
        <end position="396"/>
    </location>
</feature>
<protein>
    <recommendedName>
        <fullName evidence="7">RING-type domain-containing protein</fullName>
    </recommendedName>
</protein>
<dbReference type="Pfam" id="PF00097">
    <property type="entry name" value="zf-C3HC4"/>
    <property type="match status" value="1"/>
</dbReference>
<dbReference type="PROSITE" id="PS50089">
    <property type="entry name" value="ZF_RING_2"/>
    <property type="match status" value="1"/>
</dbReference>
<feature type="transmembrane region" description="Helical" evidence="6">
    <location>
        <begin position="226"/>
        <end position="249"/>
    </location>
</feature>
<feature type="transmembrane region" description="Helical" evidence="6">
    <location>
        <begin position="130"/>
        <end position="148"/>
    </location>
</feature>
<evidence type="ECO:0000256" key="6">
    <source>
        <dbReference type="SAM" id="Phobius"/>
    </source>
</evidence>
<keyword evidence="1" id="KW-0479">Metal-binding</keyword>
<name>A0A7S3PYZ3_9STRA</name>
<dbReference type="SUPFAM" id="SSF57850">
    <property type="entry name" value="RING/U-box"/>
    <property type="match status" value="1"/>
</dbReference>
<keyword evidence="6" id="KW-0472">Membrane</keyword>
<evidence type="ECO:0000256" key="3">
    <source>
        <dbReference type="ARBA" id="ARBA00022833"/>
    </source>
</evidence>
<dbReference type="InterPro" id="IPR013083">
    <property type="entry name" value="Znf_RING/FYVE/PHD"/>
</dbReference>
<accession>A0A7S3PYZ3</accession>
<dbReference type="InterPro" id="IPR018957">
    <property type="entry name" value="Znf_C3HC4_RING-type"/>
</dbReference>
<dbReference type="AlphaFoldDB" id="A0A7S3PYZ3"/>
<feature type="transmembrane region" description="Helical" evidence="6">
    <location>
        <begin position="95"/>
        <end position="118"/>
    </location>
</feature>
<evidence type="ECO:0000256" key="5">
    <source>
        <dbReference type="SAM" id="MobiDB-lite"/>
    </source>
</evidence>
<dbReference type="GO" id="GO:0008270">
    <property type="term" value="F:zinc ion binding"/>
    <property type="evidence" value="ECO:0007669"/>
    <property type="project" value="UniProtKB-KW"/>
</dbReference>
<evidence type="ECO:0000256" key="2">
    <source>
        <dbReference type="ARBA" id="ARBA00022771"/>
    </source>
</evidence>
<organism evidence="8">
    <name type="scientific">Chaetoceros debilis</name>
    <dbReference type="NCBI Taxonomy" id="122233"/>
    <lineage>
        <taxon>Eukaryota</taxon>
        <taxon>Sar</taxon>
        <taxon>Stramenopiles</taxon>
        <taxon>Ochrophyta</taxon>
        <taxon>Bacillariophyta</taxon>
        <taxon>Coscinodiscophyceae</taxon>
        <taxon>Chaetocerotophycidae</taxon>
        <taxon>Chaetocerotales</taxon>
        <taxon>Chaetocerotaceae</taxon>
        <taxon>Chaetoceros</taxon>
    </lineage>
</organism>
<keyword evidence="3" id="KW-0862">Zinc</keyword>
<keyword evidence="6" id="KW-0812">Transmembrane</keyword>
<feature type="compositionally biased region" description="Basic residues" evidence="5">
    <location>
        <begin position="1"/>
        <end position="11"/>
    </location>
</feature>
<dbReference type="PANTHER" id="PTHR45969">
    <property type="entry name" value="RING ZINC FINGER PROTEIN-RELATED"/>
    <property type="match status" value="1"/>
</dbReference>
<gene>
    <name evidence="8" type="ORF">CDEB00056_LOCUS4809</name>
</gene>
<evidence type="ECO:0000256" key="1">
    <source>
        <dbReference type="ARBA" id="ARBA00022723"/>
    </source>
</evidence>
<evidence type="ECO:0000259" key="7">
    <source>
        <dbReference type="PROSITE" id="PS50089"/>
    </source>
</evidence>
<dbReference type="EMBL" id="HBIO01006551">
    <property type="protein sequence ID" value="CAE0459968.1"/>
    <property type="molecule type" value="Transcribed_RNA"/>
</dbReference>
<feature type="compositionally biased region" description="Basic and acidic residues" evidence="5">
    <location>
        <begin position="30"/>
        <end position="41"/>
    </location>
</feature>
<dbReference type="SMART" id="SM00184">
    <property type="entry name" value="RING"/>
    <property type="match status" value="1"/>
</dbReference>
<keyword evidence="6" id="KW-1133">Transmembrane helix</keyword>
<keyword evidence="2 4" id="KW-0863">Zinc-finger</keyword>
<reference evidence="8" key="1">
    <citation type="submission" date="2021-01" db="EMBL/GenBank/DDBJ databases">
        <authorList>
            <person name="Corre E."/>
            <person name="Pelletier E."/>
            <person name="Niang G."/>
            <person name="Scheremetjew M."/>
            <person name="Finn R."/>
            <person name="Kale V."/>
            <person name="Holt S."/>
            <person name="Cochrane G."/>
            <person name="Meng A."/>
            <person name="Brown T."/>
            <person name="Cohen L."/>
        </authorList>
    </citation>
    <scope>NUCLEOTIDE SEQUENCE</scope>
    <source>
        <strain evidence="8">MM31A-1</strain>
    </source>
</reference>
<dbReference type="Gene3D" id="3.30.40.10">
    <property type="entry name" value="Zinc/RING finger domain, C3HC4 (zinc finger)"/>
    <property type="match status" value="1"/>
</dbReference>
<feature type="region of interest" description="Disordered" evidence="5">
    <location>
        <begin position="1"/>
        <end position="77"/>
    </location>
</feature>
<feature type="transmembrane region" description="Helical" evidence="6">
    <location>
        <begin position="169"/>
        <end position="188"/>
    </location>
</feature>
<sequence length="405" mass="46329">MFAFTRRIRNSRQRERIGVNERSPLVGEQHPSDQVDEEHGAITEQEPIPSTRQDANDSNEATENNSNEGEENEPEAQVEESIADQINIITNRLRVLFYTLYIPVIPLFTLLVVLLVSLVARASYSPPCSYPIRFFAMLSVILFVYLPNHKRIKRLLFNYNRERDLTRPRALRIYDQCVHMLVLAYVYLDMILVQSCKEDLDPGGSGESTCMMTCPELYESFQRFDFILRIFTAVLLLPLVCLPFVYVWIIRRISAVDGDALTRLGVHLGGVDNDDLAGGATVKSIVEGFRNVTLESKESYGEDKVKVVGVENESWSGDKLKDWHVVRDCCICMSQFKCQGRQEINDDETHTNDDIVETKCGHLFHKTCILQWIGGEDWEETSSNGRARRKNCPLCREDLVYSSLD</sequence>
<feature type="compositionally biased region" description="Acidic residues" evidence="5">
    <location>
        <begin position="68"/>
        <end position="77"/>
    </location>
</feature>
<feature type="compositionally biased region" description="Low complexity" evidence="5">
    <location>
        <begin position="56"/>
        <end position="67"/>
    </location>
</feature>
<evidence type="ECO:0000313" key="8">
    <source>
        <dbReference type="EMBL" id="CAE0459968.1"/>
    </source>
</evidence>
<dbReference type="CDD" id="cd16448">
    <property type="entry name" value="RING-H2"/>
    <property type="match status" value="1"/>
</dbReference>
<dbReference type="InterPro" id="IPR001841">
    <property type="entry name" value="Znf_RING"/>
</dbReference>
<evidence type="ECO:0000256" key="4">
    <source>
        <dbReference type="PROSITE-ProRule" id="PRU00175"/>
    </source>
</evidence>
<proteinExistence type="predicted"/>